<dbReference type="PANTHER" id="PTHR24113">
    <property type="entry name" value="RAN GTPASE-ACTIVATING PROTEIN 1"/>
    <property type="match status" value="1"/>
</dbReference>
<dbReference type="OrthoDB" id="120976at2759"/>
<keyword evidence="5" id="KW-1185">Reference proteome</keyword>
<dbReference type="STRING" id="930990.A0A067MNA9"/>
<dbReference type="GO" id="GO:0005096">
    <property type="term" value="F:GTPase activator activity"/>
    <property type="evidence" value="ECO:0007669"/>
    <property type="project" value="UniProtKB-KW"/>
</dbReference>
<evidence type="ECO:0000313" key="5">
    <source>
        <dbReference type="Proteomes" id="UP000027195"/>
    </source>
</evidence>
<dbReference type="PANTHER" id="PTHR24113:SF12">
    <property type="entry name" value="RAN GTPASE-ACTIVATING PROTEIN 1"/>
    <property type="match status" value="1"/>
</dbReference>
<dbReference type="HOGENOM" id="CLU_028411_0_0_1"/>
<dbReference type="InterPro" id="IPR032675">
    <property type="entry name" value="LRR_dom_sf"/>
</dbReference>
<organism evidence="4 5">
    <name type="scientific">Botryobasidium botryosum (strain FD-172 SS1)</name>
    <dbReference type="NCBI Taxonomy" id="930990"/>
    <lineage>
        <taxon>Eukaryota</taxon>
        <taxon>Fungi</taxon>
        <taxon>Dikarya</taxon>
        <taxon>Basidiomycota</taxon>
        <taxon>Agaricomycotina</taxon>
        <taxon>Agaricomycetes</taxon>
        <taxon>Cantharellales</taxon>
        <taxon>Botryobasidiaceae</taxon>
        <taxon>Botryobasidium</taxon>
    </lineage>
</organism>
<dbReference type="InParanoid" id="A0A067MNA9"/>
<evidence type="ECO:0000256" key="3">
    <source>
        <dbReference type="ARBA" id="ARBA00022737"/>
    </source>
</evidence>
<dbReference type="GO" id="GO:0006913">
    <property type="term" value="P:nucleocytoplasmic transport"/>
    <property type="evidence" value="ECO:0007669"/>
    <property type="project" value="TreeGrafter"/>
</dbReference>
<evidence type="ECO:0000256" key="2">
    <source>
        <dbReference type="ARBA" id="ARBA00022614"/>
    </source>
</evidence>
<evidence type="ECO:0000313" key="4">
    <source>
        <dbReference type="EMBL" id="KDQ13322.1"/>
    </source>
</evidence>
<proteinExistence type="predicted"/>
<keyword evidence="1" id="KW-0343">GTPase activation</keyword>
<accession>A0A067MNA9</accession>
<dbReference type="GO" id="GO:0005829">
    <property type="term" value="C:cytosol"/>
    <property type="evidence" value="ECO:0007669"/>
    <property type="project" value="TreeGrafter"/>
</dbReference>
<dbReference type="AlphaFoldDB" id="A0A067MNA9"/>
<dbReference type="InterPro" id="IPR027038">
    <property type="entry name" value="RanGap"/>
</dbReference>
<reference evidence="5" key="1">
    <citation type="journal article" date="2014" name="Proc. Natl. Acad. Sci. U.S.A.">
        <title>Extensive sampling of basidiomycete genomes demonstrates inadequacy of the white-rot/brown-rot paradigm for wood decay fungi.</title>
        <authorList>
            <person name="Riley R."/>
            <person name="Salamov A.A."/>
            <person name="Brown D.W."/>
            <person name="Nagy L.G."/>
            <person name="Floudas D."/>
            <person name="Held B.W."/>
            <person name="Levasseur A."/>
            <person name="Lombard V."/>
            <person name="Morin E."/>
            <person name="Otillar R."/>
            <person name="Lindquist E.A."/>
            <person name="Sun H."/>
            <person name="LaButti K.M."/>
            <person name="Schmutz J."/>
            <person name="Jabbour D."/>
            <person name="Luo H."/>
            <person name="Baker S.E."/>
            <person name="Pisabarro A.G."/>
            <person name="Walton J.D."/>
            <person name="Blanchette R.A."/>
            <person name="Henrissat B."/>
            <person name="Martin F."/>
            <person name="Cullen D."/>
            <person name="Hibbett D.S."/>
            <person name="Grigoriev I.V."/>
        </authorList>
    </citation>
    <scope>NUCLEOTIDE SEQUENCE [LARGE SCALE GENOMIC DNA]</scope>
    <source>
        <strain evidence="5">FD-172 SS1</strain>
    </source>
</reference>
<keyword evidence="2" id="KW-0433">Leucine-rich repeat</keyword>
<keyword evidence="3" id="KW-0677">Repeat</keyword>
<evidence type="ECO:0000256" key="1">
    <source>
        <dbReference type="ARBA" id="ARBA00022468"/>
    </source>
</evidence>
<name>A0A067MNA9_BOTB1</name>
<dbReference type="Proteomes" id="UP000027195">
    <property type="component" value="Unassembled WGS sequence"/>
</dbReference>
<dbReference type="SUPFAM" id="SSF52047">
    <property type="entry name" value="RNI-like"/>
    <property type="match status" value="1"/>
</dbReference>
<dbReference type="EMBL" id="KL198044">
    <property type="protein sequence ID" value="KDQ13322.1"/>
    <property type="molecule type" value="Genomic_DNA"/>
</dbReference>
<dbReference type="GO" id="GO:0005634">
    <property type="term" value="C:nucleus"/>
    <property type="evidence" value="ECO:0007669"/>
    <property type="project" value="TreeGrafter"/>
</dbReference>
<sequence>MSSHRPRPHSLSTGQRTTHLLLHDSRLHSSAGAHEVIGLLRKHRHVTHITAGHNDLGDEGCVTLIEFLCSEEGKDTRVQELGLNANGLQNGALGAIARYLRNNASLISLSLSNNAFQALGEVSIDFVEAINTSRLQVLTLTNNASLSDTFLSIFLPRLSSPYLRTLNLSVLGLSPDSAPTISDYIASPRSACLRNLTLNGNFLGRGSVRHIIRTIQTANYTLQSVELLGNHLYDLVDSNAPGSPEAGAEGPQDGTFTVAHMRSILEQVLSRNQMLFVRLKRNALHFLPIARILLLSPTVTLFDPDSEPSSDSNSSPEAHSLVSTVRTTAQLWRALPLEVQLEILRYFAPVLSPSQYTLVTNFSADLSTLPPLASNFVLPTPGIKRKTREEEREEWLRLVGCDHFEWCSDAQVAMALEMNGPVPFTL</sequence>
<evidence type="ECO:0008006" key="6">
    <source>
        <dbReference type="Google" id="ProtNLM"/>
    </source>
</evidence>
<dbReference type="Gene3D" id="3.80.10.10">
    <property type="entry name" value="Ribonuclease Inhibitor"/>
    <property type="match status" value="2"/>
</dbReference>
<dbReference type="GO" id="GO:0048471">
    <property type="term" value="C:perinuclear region of cytoplasm"/>
    <property type="evidence" value="ECO:0007669"/>
    <property type="project" value="TreeGrafter"/>
</dbReference>
<dbReference type="GO" id="GO:0031267">
    <property type="term" value="F:small GTPase binding"/>
    <property type="evidence" value="ECO:0007669"/>
    <property type="project" value="TreeGrafter"/>
</dbReference>
<gene>
    <name evidence="4" type="ORF">BOTBODRAFT_33645</name>
</gene>
<protein>
    <recommendedName>
        <fullName evidence="6">F-box domain-containing protein</fullName>
    </recommendedName>
</protein>